<feature type="domain" description="Peptidase M16 C-terminal" evidence="5">
    <location>
        <begin position="183"/>
        <end position="344"/>
    </location>
</feature>
<evidence type="ECO:0000256" key="3">
    <source>
        <dbReference type="SAM" id="MobiDB-lite"/>
    </source>
</evidence>
<evidence type="ECO:0008006" key="8">
    <source>
        <dbReference type="Google" id="ProtNLM"/>
    </source>
</evidence>
<dbReference type="InterPro" id="IPR001431">
    <property type="entry name" value="Pept_M16_Zn_BS"/>
</dbReference>
<comment type="similarity">
    <text evidence="1 2">Belongs to the peptidase M16 family.</text>
</comment>
<dbReference type="PANTHER" id="PTHR11851">
    <property type="entry name" value="METALLOPROTEASE"/>
    <property type="match status" value="1"/>
</dbReference>
<dbReference type="GO" id="GO:0046872">
    <property type="term" value="F:metal ion binding"/>
    <property type="evidence" value="ECO:0007669"/>
    <property type="project" value="InterPro"/>
</dbReference>
<evidence type="ECO:0000259" key="5">
    <source>
        <dbReference type="Pfam" id="PF05193"/>
    </source>
</evidence>
<dbReference type="Proteomes" id="UP000179157">
    <property type="component" value="Unassembled WGS sequence"/>
</dbReference>
<dbReference type="STRING" id="1817864.A2Z21_02250"/>
<evidence type="ECO:0000259" key="4">
    <source>
        <dbReference type="Pfam" id="PF00675"/>
    </source>
</evidence>
<dbReference type="InterPro" id="IPR050361">
    <property type="entry name" value="MPP/UQCRC_Complex"/>
</dbReference>
<dbReference type="EMBL" id="MFGX01000014">
    <property type="protein sequence ID" value="OGF57329.1"/>
    <property type="molecule type" value="Genomic_DNA"/>
</dbReference>
<gene>
    <name evidence="6" type="ORF">A2Z21_02250</name>
</gene>
<dbReference type="Gene3D" id="3.30.830.10">
    <property type="entry name" value="Metalloenzyme, LuxS/M16 peptidase-like"/>
    <property type="match status" value="2"/>
</dbReference>
<dbReference type="GO" id="GO:0006508">
    <property type="term" value="P:proteolysis"/>
    <property type="evidence" value="ECO:0007669"/>
    <property type="project" value="InterPro"/>
</dbReference>
<dbReference type="PROSITE" id="PS00143">
    <property type="entry name" value="INSULINASE"/>
    <property type="match status" value="1"/>
</dbReference>
<dbReference type="SUPFAM" id="SSF63411">
    <property type="entry name" value="LuxS/MPP-like metallohydrolase"/>
    <property type="match status" value="2"/>
</dbReference>
<dbReference type="InterPro" id="IPR011765">
    <property type="entry name" value="Pept_M16_N"/>
</dbReference>
<evidence type="ECO:0000313" key="6">
    <source>
        <dbReference type="EMBL" id="OGF57329.1"/>
    </source>
</evidence>
<dbReference type="GO" id="GO:0004222">
    <property type="term" value="F:metalloendopeptidase activity"/>
    <property type="evidence" value="ECO:0007669"/>
    <property type="project" value="InterPro"/>
</dbReference>
<proteinExistence type="inferred from homology"/>
<feature type="region of interest" description="Disordered" evidence="3">
    <location>
        <begin position="212"/>
        <end position="233"/>
    </location>
</feature>
<protein>
    <recommendedName>
        <fullName evidence="8">Peptidase M16</fullName>
    </recommendedName>
</protein>
<feature type="domain" description="Peptidase M16 N-terminal" evidence="4">
    <location>
        <begin position="27"/>
        <end position="165"/>
    </location>
</feature>
<dbReference type="InterPro" id="IPR011249">
    <property type="entry name" value="Metalloenz_LuxS/M16"/>
</dbReference>
<dbReference type="Pfam" id="PF00675">
    <property type="entry name" value="Peptidase_M16"/>
    <property type="match status" value="1"/>
</dbReference>
<accession>A0A1F5V1N4</accession>
<sequence>MNELYSQCYEDALPNGLKVLFEPRPGRPLSVGIWVRLGSRDEPAERAGVSHFLEHMLFKGTNHRTAFQISEEIDALGGYINAMTSKEYTAYYVDVLPQHLERVLDVLADLVQNPLFKPEDITKEKGVILEEIRMQEDTPQDKVFELFTERLWNSQHPLARPIAGTVETVTALTREGLLDQFSLYDARNLFLVVVGDISRDALRRAAVEKLGDLKPESRSQPERSSPPSQGGYHIEDRREIQQAHICLGTIGLAKNDPRRYALEILNTILGGGMSSRLFKRIREELGLVYTVFSGASYFSDSGLFTIYLGTEPKNAQKALEICWEEINRLQQEPVPAETLLLAKEKIKGNMLLGLESSHARMTRLGVAEVYRNHVSPEEVIARMMTVTVDDVQRIAQELFARKLFTLTVVGPERQLKSLKKALPIS</sequence>
<reference evidence="6 7" key="1">
    <citation type="journal article" date="2016" name="Nat. Commun.">
        <title>Thousands of microbial genomes shed light on interconnected biogeochemical processes in an aquifer system.</title>
        <authorList>
            <person name="Anantharaman K."/>
            <person name="Brown C.T."/>
            <person name="Hug L.A."/>
            <person name="Sharon I."/>
            <person name="Castelle C.J."/>
            <person name="Probst A.J."/>
            <person name="Thomas B.C."/>
            <person name="Singh A."/>
            <person name="Wilkins M.J."/>
            <person name="Karaoz U."/>
            <person name="Brodie E.L."/>
            <person name="Williams K.H."/>
            <person name="Hubbard S.S."/>
            <person name="Banfield J.F."/>
        </authorList>
    </citation>
    <scope>NUCLEOTIDE SEQUENCE [LARGE SCALE GENOMIC DNA]</scope>
    <source>
        <strain evidence="7">RBG_16_55_9</strain>
    </source>
</reference>
<dbReference type="PANTHER" id="PTHR11851:SF49">
    <property type="entry name" value="MITOCHONDRIAL-PROCESSING PEPTIDASE SUBUNIT ALPHA"/>
    <property type="match status" value="1"/>
</dbReference>
<evidence type="ECO:0000256" key="1">
    <source>
        <dbReference type="ARBA" id="ARBA00007261"/>
    </source>
</evidence>
<evidence type="ECO:0000313" key="7">
    <source>
        <dbReference type="Proteomes" id="UP000179157"/>
    </source>
</evidence>
<evidence type="ECO:0000256" key="2">
    <source>
        <dbReference type="RuleBase" id="RU004447"/>
    </source>
</evidence>
<dbReference type="InterPro" id="IPR007863">
    <property type="entry name" value="Peptidase_M16_C"/>
</dbReference>
<comment type="caution">
    <text evidence="6">The sequence shown here is derived from an EMBL/GenBank/DDBJ whole genome shotgun (WGS) entry which is preliminary data.</text>
</comment>
<organism evidence="6 7">
    <name type="scientific">Fraserbacteria sp. (strain RBG_16_55_9)</name>
    <dbReference type="NCBI Taxonomy" id="1817864"/>
    <lineage>
        <taxon>Bacteria</taxon>
        <taxon>Candidatus Fraseribacteriota</taxon>
    </lineage>
</organism>
<feature type="compositionally biased region" description="Basic and acidic residues" evidence="3">
    <location>
        <begin position="212"/>
        <end position="221"/>
    </location>
</feature>
<dbReference type="Pfam" id="PF05193">
    <property type="entry name" value="Peptidase_M16_C"/>
    <property type="match status" value="1"/>
</dbReference>
<name>A0A1F5V1N4_FRAXR</name>
<dbReference type="AlphaFoldDB" id="A0A1F5V1N4"/>